<name>A0A6V8MF04_9BACT</name>
<proteinExistence type="predicted"/>
<reference evidence="3" key="1">
    <citation type="submission" date="2020-06" db="EMBL/GenBank/DDBJ databases">
        <title>Draft genomic sequence of Geomonas sp. Red330.</title>
        <authorList>
            <person name="Itoh H."/>
            <person name="Zhenxing X."/>
            <person name="Ushijima N."/>
            <person name="Masuda Y."/>
            <person name="Shiratori Y."/>
            <person name="Senoo K."/>
        </authorList>
    </citation>
    <scope>NUCLEOTIDE SEQUENCE [LARGE SCALE GENOMIC DNA]</scope>
    <source>
        <strain evidence="3">Red330</strain>
    </source>
</reference>
<keyword evidence="3" id="KW-1185">Reference proteome</keyword>
<feature type="region of interest" description="Disordered" evidence="1">
    <location>
        <begin position="1"/>
        <end position="39"/>
    </location>
</feature>
<evidence type="ECO:0000313" key="2">
    <source>
        <dbReference type="EMBL" id="GFO58586.1"/>
    </source>
</evidence>
<feature type="compositionally biased region" description="Low complexity" evidence="1">
    <location>
        <begin position="30"/>
        <end position="39"/>
    </location>
</feature>
<dbReference type="Proteomes" id="UP000556026">
    <property type="component" value="Unassembled WGS sequence"/>
</dbReference>
<evidence type="ECO:0000256" key="1">
    <source>
        <dbReference type="SAM" id="MobiDB-lite"/>
    </source>
</evidence>
<dbReference type="EMBL" id="BLXX01000002">
    <property type="protein sequence ID" value="GFO58586.1"/>
    <property type="molecule type" value="Genomic_DNA"/>
</dbReference>
<accession>A0A6V8MF04</accession>
<gene>
    <name evidence="2" type="ORF">GMST_09110</name>
</gene>
<comment type="caution">
    <text evidence="2">The sequence shown here is derived from an EMBL/GenBank/DDBJ whole genome shotgun (WGS) entry which is preliminary data.</text>
</comment>
<protein>
    <submittedName>
        <fullName evidence="2">Uncharacterized protein</fullName>
    </submittedName>
</protein>
<evidence type="ECO:0000313" key="3">
    <source>
        <dbReference type="Proteomes" id="UP000556026"/>
    </source>
</evidence>
<dbReference type="AlphaFoldDB" id="A0A6V8MF04"/>
<sequence>MHLAVSGPEERPPRTGAASPAGKKKIRPDFSSSQGGSFGYSKSQTDYLIRLRISWVIWSVVVMVFELAE</sequence>
<organism evidence="2 3">
    <name type="scientific">Geomonas silvestris</name>
    <dbReference type="NCBI Taxonomy" id="2740184"/>
    <lineage>
        <taxon>Bacteria</taxon>
        <taxon>Pseudomonadati</taxon>
        <taxon>Thermodesulfobacteriota</taxon>
        <taxon>Desulfuromonadia</taxon>
        <taxon>Geobacterales</taxon>
        <taxon>Geobacteraceae</taxon>
        <taxon>Geomonas</taxon>
    </lineage>
</organism>